<dbReference type="Gene3D" id="2.60.120.200">
    <property type="match status" value="1"/>
</dbReference>
<dbReference type="Proteomes" id="UP000011991">
    <property type="component" value="Unassembled WGS sequence"/>
</dbReference>
<keyword evidence="4" id="KW-1185">Reference proteome</keyword>
<name>M5RE38_9BACT</name>
<feature type="region of interest" description="Disordered" evidence="1">
    <location>
        <begin position="39"/>
        <end position="70"/>
    </location>
</feature>
<evidence type="ECO:0000256" key="1">
    <source>
        <dbReference type="SAM" id="MobiDB-lite"/>
    </source>
</evidence>
<proteinExistence type="predicted"/>
<keyword evidence="2" id="KW-0732">Signal</keyword>
<feature type="signal peptide" evidence="2">
    <location>
        <begin position="1"/>
        <end position="20"/>
    </location>
</feature>
<evidence type="ECO:0000313" key="4">
    <source>
        <dbReference type="Proteomes" id="UP000011991"/>
    </source>
</evidence>
<dbReference type="PATRIC" id="fig|1265738.3.peg.5353"/>
<sequence>MFPKYTLPLLLLAFSTSAIGQEATGLPTEIRDQYAPQVDPSISDEFNDGRLDTKKWGRRNTGGPSLTDNVDDESLVVMESDASNPESVARYVSFKGTAPDGVPKTAGIVSRATGYFGFYVVRFRYRGLDSPEVRKKKTIWHPSVWSGILDNTEGVKRRSTNSPFWLEIDFMEWETQSGGWSCDAPARLVDSKGVKRKVVTKGPGLEKAIVKDEVPIHDDRWQIVGLEYTPEHLKLWRWDDGNWESFSDRHVTFVKDDSVTPESKYTIETIGRKSAQPCFWLLGNVVSRYLIPSIEEGTVKHSMDDMSFDVDYFRYYRHKSVKDADWPWENQLPNGG</sequence>
<accession>M5RE38</accession>
<evidence type="ECO:0000256" key="2">
    <source>
        <dbReference type="SAM" id="SignalP"/>
    </source>
</evidence>
<feature type="chain" id="PRO_5004070603" evidence="2">
    <location>
        <begin position="21"/>
        <end position="336"/>
    </location>
</feature>
<reference evidence="3 4" key="1">
    <citation type="journal article" date="2013" name="Mar. Genomics">
        <title>Expression of sulfatases in Rhodopirellula baltica and the diversity of sulfatases in the genus Rhodopirellula.</title>
        <authorList>
            <person name="Wegner C.E."/>
            <person name="Richter-Heitmann T."/>
            <person name="Klindworth A."/>
            <person name="Klockow C."/>
            <person name="Richter M."/>
            <person name="Achstetter T."/>
            <person name="Glockner F.O."/>
            <person name="Harder J."/>
        </authorList>
    </citation>
    <scope>NUCLEOTIDE SEQUENCE [LARGE SCALE GENOMIC DNA]</scope>
    <source>
        <strain evidence="3 4">SM1</strain>
    </source>
</reference>
<comment type="caution">
    <text evidence="3">The sequence shown here is derived from an EMBL/GenBank/DDBJ whole genome shotgun (WGS) entry which is preliminary data.</text>
</comment>
<organism evidence="3 4">
    <name type="scientific">Rhodopirellula maiorica SM1</name>
    <dbReference type="NCBI Taxonomy" id="1265738"/>
    <lineage>
        <taxon>Bacteria</taxon>
        <taxon>Pseudomonadati</taxon>
        <taxon>Planctomycetota</taxon>
        <taxon>Planctomycetia</taxon>
        <taxon>Pirellulales</taxon>
        <taxon>Pirellulaceae</taxon>
        <taxon>Novipirellula</taxon>
    </lineage>
</organism>
<protein>
    <submittedName>
        <fullName evidence="3">Putative secreted protein</fullName>
    </submittedName>
</protein>
<evidence type="ECO:0000313" key="3">
    <source>
        <dbReference type="EMBL" id="EMI17733.1"/>
    </source>
</evidence>
<gene>
    <name evidence="3" type="ORF">RMSM_05339</name>
</gene>
<dbReference type="AlphaFoldDB" id="M5RE38"/>
<dbReference type="EMBL" id="ANOG01000760">
    <property type="protein sequence ID" value="EMI17733.1"/>
    <property type="molecule type" value="Genomic_DNA"/>
</dbReference>